<organism evidence="1 2">
    <name type="scientific">Aciduricibacillus chroicocephali</name>
    <dbReference type="NCBI Taxonomy" id="3054939"/>
    <lineage>
        <taxon>Bacteria</taxon>
        <taxon>Bacillati</taxon>
        <taxon>Bacillota</taxon>
        <taxon>Bacilli</taxon>
        <taxon>Bacillales</taxon>
        <taxon>Bacillaceae</taxon>
        <taxon>Aciduricibacillus</taxon>
    </lineage>
</organism>
<gene>
    <name evidence="1" type="ORF">QR721_03780</name>
</gene>
<proteinExistence type="predicted"/>
<dbReference type="RefSeq" id="WP_348029146.1">
    <property type="nucleotide sequence ID" value="NZ_CP129113.1"/>
</dbReference>
<dbReference type="EMBL" id="CP129113">
    <property type="protein sequence ID" value="WLV25358.1"/>
    <property type="molecule type" value="Genomic_DNA"/>
</dbReference>
<dbReference type="Proteomes" id="UP001180087">
    <property type="component" value="Chromosome"/>
</dbReference>
<accession>A0ABY9KX52</accession>
<evidence type="ECO:0000313" key="1">
    <source>
        <dbReference type="EMBL" id="WLV25358.1"/>
    </source>
</evidence>
<reference evidence="1" key="1">
    <citation type="submission" date="2023-06" db="EMBL/GenBank/DDBJ databases">
        <title>A Treasure from Seagulls: Isolation and Description of Aciduricobacillus qingdaonensis gen. nov., sp. nov., a Rare Obligately Uric Acid-utilizing Member in the Family Bacillaceae.</title>
        <authorList>
            <person name="Liu W."/>
            <person name="Wang B."/>
        </authorList>
    </citation>
    <scope>NUCLEOTIDE SEQUENCE</scope>
    <source>
        <strain evidence="1">44XB</strain>
    </source>
</reference>
<protein>
    <submittedName>
        <fullName evidence="1">Uncharacterized protein</fullName>
    </submittedName>
</protein>
<sequence>MNLESVGRASLGVNGVDLTADANGVIFKFDQAIGKVSAYR</sequence>
<name>A0ABY9KX52_9BACI</name>
<evidence type="ECO:0000313" key="2">
    <source>
        <dbReference type="Proteomes" id="UP001180087"/>
    </source>
</evidence>
<keyword evidence="2" id="KW-1185">Reference proteome</keyword>